<protein>
    <recommendedName>
        <fullName evidence="3">Preprotein translocase subunit SecD</fullName>
    </recommendedName>
</protein>
<dbReference type="Proteomes" id="UP000462435">
    <property type="component" value="Unassembled WGS sequence"/>
</dbReference>
<comment type="caution">
    <text evidence="1">The sequence shown here is derived from an EMBL/GenBank/DDBJ whole genome shotgun (WGS) entry which is preliminary data.</text>
</comment>
<name>A0A7V8FZN0_9BURK</name>
<reference evidence="2" key="1">
    <citation type="journal article" date="2020" name="MBio">
        <title>Horizontal gene transfer to a defensive symbiont with a reduced genome amongst a multipartite beetle microbiome.</title>
        <authorList>
            <person name="Waterworth S.C."/>
            <person name="Florez L.V."/>
            <person name="Rees E.R."/>
            <person name="Hertweck C."/>
            <person name="Kaltenpoth M."/>
            <person name="Kwan J.C."/>
        </authorList>
    </citation>
    <scope>NUCLEOTIDE SEQUENCE [LARGE SCALE GENOMIC DNA]</scope>
</reference>
<accession>A0A7V8FZN0</accession>
<evidence type="ECO:0008006" key="3">
    <source>
        <dbReference type="Google" id="ProtNLM"/>
    </source>
</evidence>
<proteinExistence type="predicted"/>
<gene>
    <name evidence="1" type="ORF">GAK35_00612</name>
</gene>
<dbReference type="AlphaFoldDB" id="A0A7V8FZN0"/>
<organism evidence="1 2">
    <name type="scientific">Herbaspirillum frisingense</name>
    <dbReference type="NCBI Taxonomy" id="92645"/>
    <lineage>
        <taxon>Bacteria</taxon>
        <taxon>Pseudomonadati</taxon>
        <taxon>Pseudomonadota</taxon>
        <taxon>Betaproteobacteria</taxon>
        <taxon>Burkholderiales</taxon>
        <taxon>Oxalobacteraceae</taxon>
        <taxon>Herbaspirillum</taxon>
    </lineage>
</organism>
<evidence type="ECO:0000313" key="2">
    <source>
        <dbReference type="Proteomes" id="UP000462435"/>
    </source>
</evidence>
<evidence type="ECO:0000313" key="1">
    <source>
        <dbReference type="EMBL" id="KAF1047607.1"/>
    </source>
</evidence>
<sequence>MRAEDLLPDDQTYVERNGVTIRKGSVGAFLANAKVWCDSSAEAGERLVAERHIAEVVPALRALGLFDVFAIRDPALQQLIDAQ</sequence>
<dbReference type="EMBL" id="WNDX01000010">
    <property type="protein sequence ID" value="KAF1047607.1"/>
    <property type="molecule type" value="Genomic_DNA"/>
</dbReference>